<sequence>MAGQKKNPQLLSSTCGLFGWLPHTSGVSAPPVSFNSTTGVTDLRCHVNVEGTQAAKEDGAKEDGENDVGCKPSSCTSVQSKSVVGGRTIRLTWQEPDDDAGQETSDGPSLVTTCIPAPAVETGVALPAQCRVRRASFEDPRPLPAKTNFELRRCKSEVGQHPSAFARTARELRTLKLHYYPESGWGWVILFCASVTQCVSYGVLLAGGTLMTATTRRYGWTTASQPSQRFLVKPLPYVTASALEPAILAHYRPVYLSSAVTYPAPIASPVAGQNSILHHFIYT</sequence>
<accession>A0A162RTM8</accession>
<evidence type="ECO:0008006" key="5">
    <source>
        <dbReference type="Google" id="ProtNLM"/>
    </source>
</evidence>
<protein>
    <recommendedName>
        <fullName evidence="5">Transmembrane protein</fullName>
    </recommendedName>
</protein>
<dbReference type="Proteomes" id="UP000076858">
    <property type="component" value="Unassembled WGS sequence"/>
</dbReference>
<evidence type="ECO:0000256" key="1">
    <source>
        <dbReference type="SAM" id="MobiDB-lite"/>
    </source>
</evidence>
<organism evidence="3 4">
    <name type="scientific">Daphnia magna</name>
    <dbReference type="NCBI Taxonomy" id="35525"/>
    <lineage>
        <taxon>Eukaryota</taxon>
        <taxon>Metazoa</taxon>
        <taxon>Ecdysozoa</taxon>
        <taxon>Arthropoda</taxon>
        <taxon>Crustacea</taxon>
        <taxon>Branchiopoda</taxon>
        <taxon>Diplostraca</taxon>
        <taxon>Cladocera</taxon>
        <taxon>Anomopoda</taxon>
        <taxon>Daphniidae</taxon>
        <taxon>Daphnia</taxon>
    </lineage>
</organism>
<evidence type="ECO:0000313" key="4">
    <source>
        <dbReference type="Proteomes" id="UP000076858"/>
    </source>
</evidence>
<keyword evidence="2" id="KW-0472">Membrane</keyword>
<evidence type="ECO:0000256" key="2">
    <source>
        <dbReference type="SAM" id="Phobius"/>
    </source>
</evidence>
<dbReference type="EMBL" id="LRGB01000115">
    <property type="protein sequence ID" value="KZS20772.1"/>
    <property type="molecule type" value="Genomic_DNA"/>
</dbReference>
<keyword evidence="4" id="KW-1185">Reference proteome</keyword>
<dbReference type="OrthoDB" id="6499973at2759"/>
<keyword evidence="2" id="KW-0812">Transmembrane</keyword>
<name>A0A162RTM8_9CRUS</name>
<keyword evidence="2" id="KW-1133">Transmembrane helix</keyword>
<comment type="caution">
    <text evidence="3">The sequence shown here is derived from an EMBL/GenBank/DDBJ whole genome shotgun (WGS) entry which is preliminary data.</text>
</comment>
<proteinExistence type="predicted"/>
<feature type="region of interest" description="Disordered" evidence="1">
    <location>
        <begin position="54"/>
        <end position="73"/>
    </location>
</feature>
<reference evidence="3 4" key="1">
    <citation type="submission" date="2016-03" db="EMBL/GenBank/DDBJ databases">
        <title>EvidentialGene: Evidence-directed Construction of Genes on Genomes.</title>
        <authorList>
            <person name="Gilbert D.G."/>
            <person name="Choi J.-H."/>
            <person name="Mockaitis K."/>
            <person name="Colbourne J."/>
            <person name="Pfrender M."/>
        </authorList>
    </citation>
    <scope>NUCLEOTIDE SEQUENCE [LARGE SCALE GENOMIC DNA]</scope>
    <source>
        <strain evidence="3 4">Xinb3</strain>
        <tissue evidence="3">Complete organism</tissue>
    </source>
</reference>
<dbReference type="AlphaFoldDB" id="A0A162RTM8"/>
<feature type="transmembrane region" description="Helical" evidence="2">
    <location>
        <begin position="185"/>
        <end position="207"/>
    </location>
</feature>
<evidence type="ECO:0000313" key="3">
    <source>
        <dbReference type="EMBL" id="KZS20772.1"/>
    </source>
</evidence>
<gene>
    <name evidence="3" type="ORF">APZ42_012444</name>
</gene>